<feature type="region of interest" description="Disordered" evidence="7">
    <location>
        <begin position="1"/>
        <end position="23"/>
    </location>
</feature>
<evidence type="ECO:0000256" key="1">
    <source>
        <dbReference type="ARBA" id="ARBA00006787"/>
    </source>
</evidence>
<feature type="binding site" evidence="5">
    <location>
        <position position="491"/>
    </location>
    <ligand>
        <name>Fe cation</name>
        <dbReference type="ChEBI" id="CHEBI:24875"/>
        <note>catalytic</note>
    </ligand>
</feature>
<keyword evidence="4 5" id="KW-0408">Iron</keyword>
<keyword evidence="3 6" id="KW-0560">Oxidoreductase</keyword>
<keyword evidence="2 5" id="KW-0479">Metal-binding</keyword>
<dbReference type="Proteomes" id="UP000319931">
    <property type="component" value="Unassembled WGS sequence"/>
</dbReference>
<proteinExistence type="inferred from homology"/>
<protein>
    <recommendedName>
        <fullName evidence="6">Dioxygenase</fullName>
        <ecNumber evidence="6">1.13.11.-</ecNumber>
    </recommendedName>
</protein>
<dbReference type="GO" id="GO:0010436">
    <property type="term" value="F:carotenoid dioxygenase activity"/>
    <property type="evidence" value="ECO:0007669"/>
    <property type="project" value="TreeGrafter"/>
</dbReference>
<dbReference type="GO" id="GO:0046872">
    <property type="term" value="F:metal ion binding"/>
    <property type="evidence" value="ECO:0007669"/>
    <property type="project" value="UniProtKB-KW"/>
</dbReference>
<dbReference type="Pfam" id="PF03055">
    <property type="entry name" value="RPE65"/>
    <property type="match status" value="1"/>
</dbReference>
<comment type="similarity">
    <text evidence="1 6">Belongs to the carotenoid oxygenase family.</text>
</comment>
<sequence>MALDYPTADALTDTVTPRDPSHWPDTPVFRGYASPVRLEGEVRDLEVVGTIPAALDGAYIRNSADHAHPPMYENDLFLNGDGMLHKVRIKDGKADLSTRYVQTEKLKVERAARRALFGAYRNMFTDDPSVAGKDRSTANTSVVFHGGTLLALKEAARPMRIDPDTLATLGGYDFDGRLKSETFTAHPKIDPRTGEMVAFGYFTTGTADTAVELYYIDASGELTRTERFDAPYPSMIHDCLLSENYVIFTICPMVCDWERVKRGEAFFHWDDRLPTMVGVVPRRPGGARDVRWFKAPNPVMETHTFNAWEEGDRLNLEHFITQTGWLSQFPDINNPQAQEKPPFAQRWTIDLGAGADEISIAPMWGHIGEMPMIDLRFATQRTRHFWFGTNNPALGPMLPRGAKGPPFTCLGHFDAVTEQLDFFYAGPHSSPEEPIFVPRTPDAVEGDGWLMTIVGRRDENRTDLVILDAQALSDGPVAIIKFPCRVHEGFHGMWVPGSALKG</sequence>
<organism evidence="8 9">
    <name type="scientific">Sphingomonas glacialis</name>
    <dbReference type="NCBI Taxonomy" id="658225"/>
    <lineage>
        <taxon>Bacteria</taxon>
        <taxon>Pseudomonadati</taxon>
        <taxon>Pseudomonadota</taxon>
        <taxon>Alphaproteobacteria</taxon>
        <taxon>Sphingomonadales</taxon>
        <taxon>Sphingomonadaceae</taxon>
        <taxon>Sphingomonas</taxon>
    </lineage>
</organism>
<evidence type="ECO:0000313" key="9">
    <source>
        <dbReference type="Proteomes" id="UP000319931"/>
    </source>
</evidence>
<keyword evidence="6" id="KW-0223">Dioxygenase</keyword>
<dbReference type="PANTHER" id="PTHR10543">
    <property type="entry name" value="BETA-CAROTENE DIOXYGENASE"/>
    <property type="match status" value="1"/>
</dbReference>
<evidence type="ECO:0000256" key="5">
    <source>
        <dbReference type="PIRSR" id="PIRSR604294-1"/>
    </source>
</evidence>
<evidence type="ECO:0000256" key="2">
    <source>
        <dbReference type="ARBA" id="ARBA00022723"/>
    </source>
</evidence>
<dbReference type="AlphaFoldDB" id="A0A502FAJ2"/>
<reference evidence="8 9" key="1">
    <citation type="journal article" date="2019" name="Environ. Microbiol.">
        <title>Species interactions and distinct microbial communities in high Arctic permafrost affected cryosols are associated with the CH4 and CO2 gas fluxes.</title>
        <authorList>
            <person name="Altshuler I."/>
            <person name="Hamel J."/>
            <person name="Turney S."/>
            <person name="Magnuson E."/>
            <person name="Levesque R."/>
            <person name="Greer C."/>
            <person name="Whyte L.G."/>
        </authorList>
    </citation>
    <scope>NUCLEOTIDE SEQUENCE [LARGE SCALE GENOMIC DNA]</scope>
    <source>
        <strain evidence="8 9">E6.1</strain>
    </source>
</reference>
<dbReference type="EC" id="1.13.11.-" evidence="6"/>
<gene>
    <name evidence="8" type="ORF">EAH76_23585</name>
</gene>
<comment type="caution">
    <text evidence="8">The sequence shown here is derived from an EMBL/GenBank/DDBJ whole genome shotgun (WGS) entry which is preliminary data.</text>
</comment>
<name>A0A502FAJ2_9SPHN</name>
<accession>A0A502FAJ2</accession>
<comment type="cofactor">
    <cofactor evidence="5 6">
        <name>Fe(2+)</name>
        <dbReference type="ChEBI" id="CHEBI:29033"/>
    </cofactor>
    <text evidence="5 6">Binds 1 Fe(2+) ion per subunit.</text>
</comment>
<dbReference type="RefSeq" id="WP_140852723.1">
    <property type="nucleotide sequence ID" value="NZ_RCZC01000015.1"/>
</dbReference>
<feature type="binding site" evidence="5">
    <location>
        <position position="303"/>
    </location>
    <ligand>
        <name>Fe cation</name>
        <dbReference type="ChEBI" id="CHEBI:24875"/>
        <note>catalytic</note>
    </ligand>
</feature>
<dbReference type="PANTHER" id="PTHR10543:SF89">
    <property type="entry name" value="CAROTENOID 9,10(9',10')-CLEAVAGE DIOXYGENASE 1"/>
    <property type="match status" value="1"/>
</dbReference>
<dbReference type="OrthoDB" id="6636843at2"/>
<feature type="binding site" evidence="5">
    <location>
        <position position="186"/>
    </location>
    <ligand>
        <name>Fe cation</name>
        <dbReference type="ChEBI" id="CHEBI:24875"/>
        <note>catalytic</note>
    </ligand>
</feature>
<dbReference type="EMBL" id="RCZC01000015">
    <property type="protein sequence ID" value="TPG46397.1"/>
    <property type="molecule type" value="Genomic_DNA"/>
</dbReference>
<evidence type="ECO:0000256" key="3">
    <source>
        <dbReference type="ARBA" id="ARBA00023002"/>
    </source>
</evidence>
<keyword evidence="9" id="KW-1185">Reference proteome</keyword>
<dbReference type="GO" id="GO:0016121">
    <property type="term" value="P:carotene catabolic process"/>
    <property type="evidence" value="ECO:0007669"/>
    <property type="project" value="TreeGrafter"/>
</dbReference>
<evidence type="ECO:0000256" key="4">
    <source>
        <dbReference type="ARBA" id="ARBA00023004"/>
    </source>
</evidence>
<evidence type="ECO:0000313" key="8">
    <source>
        <dbReference type="EMBL" id="TPG46397.1"/>
    </source>
</evidence>
<feature type="binding site" evidence="5">
    <location>
        <position position="237"/>
    </location>
    <ligand>
        <name>Fe cation</name>
        <dbReference type="ChEBI" id="CHEBI:24875"/>
        <note>catalytic</note>
    </ligand>
</feature>
<evidence type="ECO:0000256" key="6">
    <source>
        <dbReference type="RuleBase" id="RU364048"/>
    </source>
</evidence>
<dbReference type="InterPro" id="IPR004294">
    <property type="entry name" value="Carotenoid_Oase"/>
</dbReference>
<evidence type="ECO:0000256" key="7">
    <source>
        <dbReference type="SAM" id="MobiDB-lite"/>
    </source>
</evidence>